<feature type="compositionally biased region" description="Low complexity" evidence="1">
    <location>
        <begin position="152"/>
        <end position="167"/>
    </location>
</feature>
<reference evidence="2 3" key="1">
    <citation type="submission" date="2018-08" db="EMBL/GenBank/DDBJ databases">
        <title>Streptomyces NEAU-D10 sp. nov., a novel Actinomycete isolated from soil.</title>
        <authorList>
            <person name="Jin L."/>
        </authorList>
    </citation>
    <scope>NUCLEOTIDE SEQUENCE [LARGE SCALE GENOMIC DNA]</scope>
    <source>
        <strain evidence="2 3">NEAU-D10</strain>
    </source>
</reference>
<evidence type="ECO:0000313" key="3">
    <source>
        <dbReference type="Proteomes" id="UP000262477"/>
    </source>
</evidence>
<name>A0A371Q016_STRIH</name>
<dbReference type="Proteomes" id="UP000262477">
    <property type="component" value="Unassembled WGS sequence"/>
</dbReference>
<accession>A0A371Q016</accession>
<comment type="caution">
    <text evidence="2">The sequence shown here is derived from an EMBL/GenBank/DDBJ whole genome shotgun (WGS) entry which is preliminary data.</text>
</comment>
<dbReference type="AlphaFoldDB" id="A0A371Q016"/>
<evidence type="ECO:0000256" key="1">
    <source>
        <dbReference type="SAM" id="MobiDB-lite"/>
    </source>
</evidence>
<gene>
    <name evidence="2" type="ORF">DY245_23415</name>
</gene>
<sequence>MLRAHLEKATPPVKAARWLDDSEIAEGIAGMPPAEVVEWARAICEAEYLDPDGDTPFEDLVDEVVQASEDWRTRLLEWHTEHEDSDHRNYLLAAAVLDGAPVETIYAAAETLAEALGETPAPRPGQQGLGVIALTHAIKADLSDEDTVCFRGPATSRPSSTTSGPTALISFSSSPAGRPTRPATRTCLTT</sequence>
<feature type="region of interest" description="Disordered" evidence="1">
    <location>
        <begin position="152"/>
        <end position="190"/>
    </location>
</feature>
<protein>
    <submittedName>
        <fullName evidence="2">Uncharacterized protein</fullName>
    </submittedName>
</protein>
<keyword evidence="3" id="KW-1185">Reference proteome</keyword>
<proteinExistence type="predicted"/>
<organism evidence="2 3">
    <name type="scientific">Streptomyces inhibens</name>
    <dbReference type="NCBI Taxonomy" id="2293571"/>
    <lineage>
        <taxon>Bacteria</taxon>
        <taxon>Bacillati</taxon>
        <taxon>Actinomycetota</taxon>
        <taxon>Actinomycetes</taxon>
        <taxon>Kitasatosporales</taxon>
        <taxon>Streptomycetaceae</taxon>
        <taxon>Streptomyces</taxon>
    </lineage>
</organism>
<evidence type="ECO:0000313" key="2">
    <source>
        <dbReference type="EMBL" id="REK88092.1"/>
    </source>
</evidence>
<dbReference type="EMBL" id="QUAC01000185">
    <property type="protein sequence ID" value="REK88092.1"/>
    <property type="molecule type" value="Genomic_DNA"/>
</dbReference>